<dbReference type="GO" id="GO:0005524">
    <property type="term" value="F:ATP binding"/>
    <property type="evidence" value="ECO:0007669"/>
    <property type="project" value="UniProtKB-KW"/>
</dbReference>
<dbReference type="SUPFAM" id="SSF55874">
    <property type="entry name" value="ATPase domain of HSP90 chaperone/DNA topoisomerase II/histidine kinase"/>
    <property type="match status" value="1"/>
</dbReference>
<dbReference type="PANTHER" id="PTHR43065:SF10">
    <property type="entry name" value="PEROXIDE STRESS-ACTIVATED HISTIDINE KINASE MAK3"/>
    <property type="match status" value="1"/>
</dbReference>
<dbReference type="Gene3D" id="3.30.565.10">
    <property type="entry name" value="Histidine kinase-like ATPase, C-terminal domain"/>
    <property type="match status" value="1"/>
</dbReference>
<feature type="domain" description="Histidine kinase" evidence="9">
    <location>
        <begin position="520"/>
        <end position="727"/>
    </location>
</feature>
<dbReference type="InterPro" id="IPR003594">
    <property type="entry name" value="HATPase_dom"/>
</dbReference>
<dbReference type="Proteomes" id="UP000321046">
    <property type="component" value="Unassembled WGS sequence"/>
</dbReference>
<dbReference type="AlphaFoldDB" id="A0A5C6XH19"/>
<keyword evidence="6" id="KW-0418">Kinase</keyword>
<keyword evidence="4" id="KW-0808">Transferase</keyword>
<evidence type="ECO:0000256" key="3">
    <source>
        <dbReference type="ARBA" id="ARBA00022553"/>
    </source>
</evidence>
<keyword evidence="5" id="KW-0547">Nucleotide-binding</keyword>
<dbReference type="SMART" id="SM00388">
    <property type="entry name" value="HisKA"/>
    <property type="match status" value="1"/>
</dbReference>
<dbReference type="PANTHER" id="PTHR43065">
    <property type="entry name" value="SENSOR HISTIDINE KINASE"/>
    <property type="match status" value="1"/>
</dbReference>
<dbReference type="SMART" id="SM00065">
    <property type="entry name" value="GAF"/>
    <property type="match status" value="2"/>
</dbReference>
<dbReference type="InterPro" id="IPR029016">
    <property type="entry name" value="GAF-like_dom_sf"/>
</dbReference>
<accession>A0A5C6XH19</accession>
<dbReference type="InterPro" id="IPR036890">
    <property type="entry name" value="HATPase_C_sf"/>
</dbReference>
<name>A0A5C6XH19_9DELT</name>
<dbReference type="InterPro" id="IPR005467">
    <property type="entry name" value="His_kinase_dom"/>
</dbReference>
<organism evidence="10 11">
    <name type="scientific">Lujinxingia vulgaris</name>
    <dbReference type="NCBI Taxonomy" id="2600176"/>
    <lineage>
        <taxon>Bacteria</taxon>
        <taxon>Deltaproteobacteria</taxon>
        <taxon>Bradymonadales</taxon>
        <taxon>Lujinxingiaceae</taxon>
        <taxon>Lujinxingia</taxon>
    </lineage>
</organism>
<dbReference type="Gene3D" id="3.30.450.40">
    <property type="match status" value="2"/>
</dbReference>
<keyword evidence="7" id="KW-0067">ATP-binding</keyword>
<reference evidence="10 11" key="1">
    <citation type="submission" date="2019-08" db="EMBL/GenBank/DDBJ databases">
        <title>Bradymonadales sp. TMQ2.</title>
        <authorList>
            <person name="Liang Q."/>
        </authorList>
    </citation>
    <scope>NUCLEOTIDE SEQUENCE [LARGE SCALE GENOMIC DNA]</scope>
    <source>
        <strain evidence="10 11">TMQ2</strain>
    </source>
</reference>
<dbReference type="GO" id="GO:0000155">
    <property type="term" value="F:phosphorelay sensor kinase activity"/>
    <property type="evidence" value="ECO:0007669"/>
    <property type="project" value="InterPro"/>
</dbReference>
<comment type="caution">
    <text evidence="10">The sequence shown here is derived from an EMBL/GenBank/DDBJ whole genome shotgun (WGS) entry which is preliminary data.</text>
</comment>
<dbReference type="EMBL" id="VOSL01000036">
    <property type="protein sequence ID" value="TXD38787.1"/>
    <property type="molecule type" value="Genomic_DNA"/>
</dbReference>
<dbReference type="PRINTS" id="PR00344">
    <property type="entry name" value="BCTRLSENSOR"/>
</dbReference>
<protein>
    <recommendedName>
        <fullName evidence="2">histidine kinase</fullName>
        <ecNumber evidence="2">2.7.13.3</ecNumber>
    </recommendedName>
</protein>
<dbReference type="InterPro" id="IPR003661">
    <property type="entry name" value="HisK_dim/P_dom"/>
</dbReference>
<dbReference type="SUPFAM" id="SSF55781">
    <property type="entry name" value="GAF domain-like"/>
    <property type="match status" value="2"/>
</dbReference>
<keyword evidence="3" id="KW-0597">Phosphoprotein</keyword>
<dbReference type="CDD" id="cd00075">
    <property type="entry name" value="HATPase"/>
    <property type="match status" value="1"/>
</dbReference>
<evidence type="ECO:0000256" key="1">
    <source>
        <dbReference type="ARBA" id="ARBA00000085"/>
    </source>
</evidence>
<proteinExistence type="predicted"/>
<dbReference type="CDD" id="cd00082">
    <property type="entry name" value="HisKA"/>
    <property type="match status" value="1"/>
</dbReference>
<dbReference type="Pfam" id="PF01590">
    <property type="entry name" value="GAF"/>
    <property type="match status" value="2"/>
</dbReference>
<evidence type="ECO:0000313" key="11">
    <source>
        <dbReference type="Proteomes" id="UP000321046"/>
    </source>
</evidence>
<evidence type="ECO:0000256" key="5">
    <source>
        <dbReference type="ARBA" id="ARBA00022741"/>
    </source>
</evidence>
<dbReference type="Pfam" id="PF02518">
    <property type="entry name" value="HATPase_c"/>
    <property type="match status" value="1"/>
</dbReference>
<evidence type="ECO:0000256" key="7">
    <source>
        <dbReference type="ARBA" id="ARBA00022840"/>
    </source>
</evidence>
<evidence type="ECO:0000313" key="10">
    <source>
        <dbReference type="EMBL" id="TXD38787.1"/>
    </source>
</evidence>
<sequence length="732" mass="81396">MTRAPRDLQTLQRRQPLGAGVFLCLPSDLRSGEVVCAASRGRRRCVTLKMRSAAIGRSPPARRSRREASPGPQPLVDVVQALAMSEKSLKTPLRARRVRQITGALAAIPTAAPDAPEILRDPGQLTELSLRLLSEGEKIELLLAFRRQLKKQQRRYSSLLQISSSLGATLDREEFLEITLEQLTELMRAERSTLYLIDQSTGRLYGKIAQGSQTQIVLDPGQGIAGWVAQSGQSINIRDAYDDPRFHSDVDSRTGFQTRSMLCQPIRNMEGEIIAVVQVLNSAGGNFSEDDENLLSAIGGQISIALENSELYQSLVDKNAQLLTTKERLEHKFAELDLLYNIQSKLSHHSDLESLVQTITQETLELVNGKACALTLREEGYHRVHVLIDRSEDQSRQWDFYTRAVTDENTIGQAVIASGQPFVCHSQACQHLPGPTSEASGLNVENIIAVPLFDDEVCIGALEVFNLVLPQQECLGFTDDDVKIITLIASQIAGTVASRRHREAQEKEHRLASIGQMISGILHDFKTPFSVISGYVQLMADTDEAEERQEYAGRVKHQIHQLNQMTRELLKFARGDSRMLLRKIFVNAFMDETRELLDAELSDRDIELSIDLQYRGEVRIDVVKMKRAILNLARNAADAMPEGGRFTIGVDRQNDQVIWRFSDTGQGIPPEIRDHLFESFVTQGKQDGTGLGLAVVKKIVSDHGGTITFESGPGQGTTFEIRTPIHPPEEPS</sequence>
<dbReference type="PROSITE" id="PS50109">
    <property type="entry name" value="HIS_KIN"/>
    <property type="match status" value="1"/>
</dbReference>
<dbReference type="EC" id="2.7.13.3" evidence="2"/>
<keyword evidence="8" id="KW-0902">Two-component regulatory system</keyword>
<dbReference type="InterPro" id="IPR036097">
    <property type="entry name" value="HisK_dim/P_sf"/>
</dbReference>
<evidence type="ECO:0000256" key="6">
    <source>
        <dbReference type="ARBA" id="ARBA00022777"/>
    </source>
</evidence>
<evidence type="ECO:0000256" key="4">
    <source>
        <dbReference type="ARBA" id="ARBA00022679"/>
    </source>
</evidence>
<comment type="catalytic activity">
    <reaction evidence="1">
        <text>ATP + protein L-histidine = ADP + protein N-phospho-L-histidine.</text>
        <dbReference type="EC" id="2.7.13.3"/>
    </reaction>
</comment>
<dbReference type="InterPro" id="IPR003018">
    <property type="entry name" value="GAF"/>
</dbReference>
<evidence type="ECO:0000259" key="9">
    <source>
        <dbReference type="PROSITE" id="PS50109"/>
    </source>
</evidence>
<gene>
    <name evidence="10" type="ORF">FRC96_07565</name>
</gene>
<dbReference type="SMART" id="SM00387">
    <property type="entry name" value="HATPase_c"/>
    <property type="match status" value="1"/>
</dbReference>
<dbReference type="SUPFAM" id="SSF47384">
    <property type="entry name" value="Homodimeric domain of signal transducing histidine kinase"/>
    <property type="match status" value="1"/>
</dbReference>
<dbReference type="OrthoDB" id="9761634at2"/>
<dbReference type="InterPro" id="IPR004358">
    <property type="entry name" value="Sig_transdc_His_kin-like_C"/>
</dbReference>
<evidence type="ECO:0000256" key="2">
    <source>
        <dbReference type="ARBA" id="ARBA00012438"/>
    </source>
</evidence>
<dbReference type="Pfam" id="PF00512">
    <property type="entry name" value="HisKA"/>
    <property type="match status" value="1"/>
</dbReference>
<evidence type="ECO:0000256" key="8">
    <source>
        <dbReference type="ARBA" id="ARBA00023012"/>
    </source>
</evidence>
<dbReference type="Gene3D" id="1.10.287.130">
    <property type="match status" value="1"/>
</dbReference>